<evidence type="ECO:0000313" key="3">
    <source>
        <dbReference type="EMBL" id="JAE30768.1"/>
    </source>
</evidence>
<dbReference type="Gene3D" id="1.10.238.10">
    <property type="entry name" value="EF-hand"/>
    <property type="match status" value="1"/>
</dbReference>
<reference evidence="3" key="1">
    <citation type="submission" date="2014-09" db="EMBL/GenBank/DDBJ databases">
        <authorList>
            <person name="Magalhaes I.L.F."/>
            <person name="Oliveira U."/>
            <person name="Santos F.R."/>
            <person name="Vidigal T.H.D.A."/>
            <person name="Brescovit A.D."/>
            <person name="Santos A.J."/>
        </authorList>
    </citation>
    <scope>NUCLEOTIDE SEQUENCE</scope>
    <source>
        <tissue evidence="3">Shoot tissue taken approximately 20 cm above the soil surface</tissue>
    </source>
</reference>
<dbReference type="InterPro" id="IPR002048">
    <property type="entry name" value="EF_hand_dom"/>
</dbReference>
<dbReference type="PROSITE" id="PS50222">
    <property type="entry name" value="EF_HAND_2"/>
    <property type="match status" value="1"/>
</dbReference>
<sequence>MAMAAVQPEAQNKCLFSSPENRTAITVQEFKQWLKQFDTDHDGRICRKELRVAIRRRGARFSGLRARFAIWRADRNHNGFVDDWEIENLIEFAEKQLGFKITMDAAPRAGQ</sequence>
<dbReference type="InterPro" id="IPR018247">
    <property type="entry name" value="EF_Hand_1_Ca_BS"/>
</dbReference>
<reference evidence="3" key="2">
    <citation type="journal article" date="2015" name="Data Brief">
        <title>Shoot transcriptome of the giant reed, Arundo donax.</title>
        <authorList>
            <person name="Barrero R.A."/>
            <person name="Guerrero F.D."/>
            <person name="Moolhuijzen P."/>
            <person name="Goolsby J.A."/>
            <person name="Tidwell J."/>
            <person name="Bellgard S.E."/>
            <person name="Bellgard M.I."/>
        </authorList>
    </citation>
    <scope>NUCLEOTIDE SEQUENCE</scope>
    <source>
        <tissue evidence="3">Shoot tissue taken approximately 20 cm above the soil surface</tissue>
    </source>
</reference>
<dbReference type="SMART" id="SM00054">
    <property type="entry name" value="EFh"/>
    <property type="match status" value="1"/>
</dbReference>
<evidence type="ECO:0000259" key="2">
    <source>
        <dbReference type="PROSITE" id="PS50222"/>
    </source>
</evidence>
<accession>A0A0A9HCX5</accession>
<evidence type="ECO:0000256" key="1">
    <source>
        <dbReference type="ARBA" id="ARBA00022837"/>
    </source>
</evidence>
<proteinExistence type="predicted"/>
<organism evidence="3">
    <name type="scientific">Arundo donax</name>
    <name type="common">Giant reed</name>
    <name type="synonym">Donax arundinaceus</name>
    <dbReference type="NCBI Taxonomy" id="35708"/>
    <lineage>
        <taxon>Eukaryota</taxon>
        <taxon>Viridiplantae</taxon>
        <taxon>Streptophyta</taxon>
        <taxon>Embryophyta</taxon>
        <taxon>Tracheophyta</taxon>
        <taxon>Spermatophyta</taxon>
        <taxon>Magnoliopsida</taxon>
        <taxon>Liliopsida</taxon>
        <taxon>Poales</taxon>
        <taxon>Poaceae</taxon>
        <taxon>PACMAD clade</taxon>
        <taxon>Arundinoideae</taxon>
        <taxon>Arundineae</taxon>
        <taxon>Arundo</taxon>
    </lineage>
</organism>
<protein>
    <recommendedName>
        <fullName evidence="2">EF-hand domain-containing protein</fullName>
    </recommendedName>
</protein>
<feature type="domain" description="EF-hand" evidence="2">
    <location>
        <begin position="25"/>
        <end position="60"/>
    </location>
</feature>
<dbReference type="SUPFAM" id="SSF47473">
    <property type="entry name" value="EF-hand"/>
    <property type="match status" value="1"/>
</dbReference>
<dbReference type="InterPro" id="IPR011992">
    <property type="entry name" value="EF-hand-dom_pair"/>
</dbReference>
<dbReference type="GO" id="GO:0005509">
    <property type="term" value="F:calcium ion binding"/>
    <property type="evidence" value="ECO:0007669"/>
    <property type="project" value="InterPro"/>
</dbReference>
<dbReference type="Pfam" id="PF13202">
    <property type="entry name" value="EF-hand_5"/>
    <property type="match status" value="1"/>
</dbReference>
<keyword evidence="1" id="KW-0106">Calcium</keyword>
<name>A0A0A9HCX5_ARUDO</name>
<dbReference type="AlphaFoldDB" id="A0A0A9HCX5"/>
<dbReference type="EMBL" id="GBRH01167128">
    <property type="protein sequence ID" value="JAE30768.1"/>
    <property type="molecule type" value="Transcribed_RNA"/>
</dbReference>
<dbReference type="PROSITE" id="PS00018">
    <property type="entry name" value="EF_HAND_1"/>
    <property type="match status" value="2"/>
</dbReference>